<evidence type="ECO:0000256" key="4">
    <source>
        <dbReference type="ARBA" id="ARBA00007637"/>
    </source>
</evidence>
<evidence type="ECO:0000259" key="11">
    <source>
        <dbReference type="Pfam" id="PF01370"/>
    </source>
</evidence>
<evidence type="ECO:0000256" key="10">
    <source>
        <dbReference type="RuleBase" id="RU366046"/>
    </source>
</evidence>
<dbReference type="PANTHER" id="PTHR43725">
    <property type="entry name" value="UDP-GLUCOSE 4-EPIMERASE"/>
    <property type="match status" value="1"/>
</dbReference>
<dbReference type="InterPro" id="IPR036291">
    <property type="entry name" value="NAD(P)-bd_dom_sf"/>
</dbReference>
<dbReference type="GO" id="GO:0033499">
    <property type="term" value="P:galactose catabolic process via UDP-galactose, Leloir pathway"/>
    <property type="evidence" value="ECO:0007669"/>
    <property type="project" value="TreeGrafter"/>
</dbReference>
<evidence type="ECO:0000256" key="9">
    <source>
        <dbReference type="ARBA" id="ARBA00023277"/>
    </source>
</evidence>
<keyword evidence="7 10" id="KW-0520">NAD</keyword>
<dbReference type="SUPFAM" id="SSF51735">
    <property type="entry name" value="NAD(P)-binding Rossmann-fold domains"/>
    <property type="match status" value="1"/>
</dbReference>
<dbReference type="InterPro" id="IPR001509">
    <property type="entry name" value="Epimerase_deHydtase"/>
</dbReference>
<dbReference type="Pfam" id="PF01370">
    <property type="entry name" value="Epimerase"/>
    <property type="match status" value="1"/>
</dbReference>
<evidence type="ECO:0000256" key="1">
    <source>
        <dbReference type="ARBA" id="ARBA00000083"/>
    </source>
</evidence>
<keyword evidence="9 10" id="KW-0119">Carbohydrate metabolism</keyword>
<accession>A0A212R384</accession>
<dbReference type="EMBL" id="FYEH01000005">
    <property type="protein sequence ID" value="SNB66460.1"/>
    <property type="molecule type" value="Genomic_DNA"/>
</dbReference>
<comment type="similarity">
    <text evidence="4 10">Belongs to the NAD(P)-dependent epimerase/dehydratase family.</text>
</comment>
<dbReference type="InterPro" id="IPR005886">
    <property type="entry name" value="UDP_G4E"/>
</dbReference>
<evidence type="ECO:0000256" key="6">
    <source>
        <dbReference type="ARBA" id="ARBA00018569"/>
    </source>
</evidence>
<dbReference type="PANTHER" id="PTHR43725:SF53">
    <property type="entry name" value="UDP-ARABINOSE 4-EPIMERASE 1"/>
    <property type="match status" value="1"/>
</dbReference>
<protein>
    <recommendedName>
        <fullName evidence="6 10">UDP-glucose 4-epimerase</fullName>
        <ecNumber evidence="5 10">5.1.3.2</ecNumber>
    </recommendedName>
</protein>
<dbReference type="Proteomes" id="UP000197065">
    <property type="component" value="Unassembled WGS sequence"/>
</dbReference>
<dbReference type="Gene3D" id="3.90.25.10">
    <property type="entry name" value="UDP-galactose 4-epimerase, domain 1"/>
    <property type="match status" value="1"/>
</dbReference>
<comment type="cofactor">
    <cofactor evidence="2 10">
        <name>NAD(+)</name>
        <dbReference type="ChEBI" id="CHEBI:57540"/>
    </cofactor>
</comment>
<keyword evidence="8 10" id="KW-0413">Isomerase</keyword>
<dbReference type="EC" id="5.1.3.2" evidence="5 10"/>
<comment type="catalytic activity">
    <reaction evidence="1 10">
        <text>UDP-alpha-D-glucose = UDP-alpha-D-galactose</text>
        <dbReference type="Rhea" id="RHEA:22168"/>
        <dbReference type="ChEBI" id="CHEBI:58885"/>
        <dbReference type="ChEBI" id="CHEBI:66914"/>
        <dbReference type="EC" id="5.1.3.2"/>
    </reaction>
</comment>
<comment type="pathway">
    <text evidence="3 10">Carbohydrate metabolism; galactose metabolism.</text>
</comment>
<organism evidence="12 13">
    <name type="scientific">Arboricoccus pini</name>
    <dbReference type="NCBI Taxonomy" id="1963835"/>
    <lineage>
        <taxon>Bacteria</taxon>
        <taxon>Pseudomonadati</taxon>
        <taxon>Pseudomonadota</taxon>
        <taxon>Alphaproteobacteria</taxon>
        <taxon>Geminicoccales</taxon>
        <taxon>Geminicoccaceae</taxon>
        <taxon>Arboricoccus</taxon>
    </lineage>
</organism>
<evidence type="ECO:0000256" key="3">
    <source>
        <dbReference type="ARBA" id="ARBA00004947"/>
    </source>
</evidence>
<dbReference type="AlphaFoldDB" id="A0A212R384"/>
<dbReference type="CDD" id="cd05247">
    <property type="entry name" value="UDP_G4E_1_SDR_e"/>
    <property type="match status" value="1"/>
</dbReference>
<feature type="domain" description="NAD-dependent epimerase/dehydratase" evidence="11">
    <location>
        <begin position="54"/>
        <end position="302"/>
    </location>
</feature>
<sequence length="385" mass="41415">MVGRRQSFLTWGDIVRDGPTGLELHYVGAAAKVACLLSGWHIQASPYWGSIMRVLVTGGAGYIGSHILFKLADAGHEVAAYDNLYSGHRWAVGDAPLHQGDINDQARLDEVLGKGGFDAVIHCAAHIWVGESVRDPLKYYRNNTAGAFTLFDACARHKLKAVVFSSTAAVYGEPLKQPIDEDVQKAPINPYGASKLMAEQALIEAAGAYGFAYGILRYFNVAGADPKGRVGEATPENSHLIKVACETAIGKRPGMRINGTDYPTPDGTCVRDFVHIDDLAAAHLAALEHLLAGKPSLIANCGYGHGYSVKEVLDTVQRISGVMFPIEIGARRPGDPPSLVADASRIGELLGWTPHHDDLDEIVQSAWNWERKLAGGRDLGRPTSS</sequence>
<evidence type="ECO:0000256" key="8">
    <source>
        <dbReference type="ARBA" id="ARBA00023235"/>
    </source>
</evidence>
<gene>
    <name evidence="12" type="ORF">SAMN07250955_105110</name>
</gene>
<dbReference type="NCBIfam" id="TIGR01179">
    <property type="entry name" value="galE"/>
    <property type="match status" value="1"/>
</dbReference>
<evidence type="ECO:0000256" key="7">
    <source>
        <dbReference type="ARBA" id="ARBA00023027"/>
    </source>
</evidence>
<comment type="subunit">
    <text evidence="10">Homodimer.</text>
</comment>
<dbReference type="UniPathway" id="UPA00214"/>
<evidence type="ECO:0000256" key="2">
    <source>
        <dbReference type="ARBA" id="ARBA00001911"/>
    </source>
</evidence>
<name>A0A212R384_9PROT</name>
<evidence type="ECO:0000313" key="12">
    <source>
        <dbReference type="EMBL" id="SNB66460.1"/>
    </source>
</evidence>
<keyword evidence="13" id="KW-1185">Reference proteome</keyword>
<reference evidence="12 13" key="1">
    <citation type="submission" date="2017-06" db="EMBL/GenBank/DDBJ databases">
        <authorList>
            <person name="Kim H.J."/>
            <person name="Triplett B.A."/>
        </authorList>
    </citation>
    <scope>NUCLEOTIDE SEQUENCE [LARGE SCALE GENOMIC DNA]</scope>
    <source>
        <strain evidence="12 13">B29T1</strain>
    </source>
</reference>
<dbReference type="Gene3D" id="3.40.50.720">
    <property type="entry name" value="NAD(P)-binding Rossmann-like Domain"/>
    <property type="match status" value="1"/>
</dbReference>
<dbReference type="GO" id="GO:0003978">
    <property type="term" value="F:UDP-glucose 4-epimerase activity"/>
    <property type="evidence" value="ECO:0007669"/>
    <property type="project" value="UniProtKB-UniRule"/>
</dbReference>
<evidence type="ECO:0000256" key="5">
    <source>
        <dbReference type="ARBA" id="ARBA00013189"/>
    </source>
</evidence>
<evidence type="ECO:0000313" key="13">
    <source>
        <dbReference type="Proteomes" id="UP000197065"/>
    </source>
</evidence>
<proteinExistence type="inferred from homology"/>